<keyword evidence="3" id="KW-0732">Signal</keyword>
<evidence type="ECO:0000256" key="11">
    <source>
        <dbReference type="SAM" id="Phobius"/>
    </source>
</evidence>
<dbReference type="CDD" id="cd00037">
    <property type="entry name" value="CLECT"/>
    <property type="match status" value="1"/>
</dbReference>
<keyword evidence="4 11" id="KW-1133">Transmembrane helix</keyword>
<dbReference type="Gene3D" id="3.10.100.10">
    <property type="entry name" value="Mannose-Binding Protein A, subunit A"/>
    <property type="match status" value="1"/>
</dbReference>
<organism evidence="13 14">
    <name type="scientific">Venturia nashicola</name>
    <dbReference type="NCBI Taxonomy" id="86259"/>
    <lineage>
        <taxon>Eukaryota</taxon>
        <taxon>Fungi</taxon>
        <taxon>Dikarya</taxon>
        <taxon>Ascomycota</taxon>
        <taxon>Pezizomycotina</taxon>
        <taxon>Dothideomycetes</taxon>
        <taxon>Pleosporomycetidae</taxon>
        <taxon>Venturiales</taxon>
        <taxon>Venturiaceae</taxon>
        <taxon>Venturia</taxon>
    </lineage>
</organism>
<dbReference type="Proteomes" id="UP000298493">
    <property type="component" value="Unassembled WGS sequence"/>
</dbReference>
<dbReference type="PANTHER" id="PTHR35518:SF2">
    <property type="entry name" value="MAINTENANCE OF TELOMERE CAPPING PROTEIN 6"/>
    <property type="match status" value="1"/>
</dbReference>
<accession>A0A4Z1PCP5</accession>
<comment type="function">
    <text evidence="7">May be involved in telomere capping.</text>
</comment>
<sequence>MPLYQPQPGLSPVPPWSTAFLSQRDLTITVPLNYVTWPGVSLSAACFSHDIYEDGAAQLCLSNLLATGFRRFVIDLYWDEGRRVWSLCPIQIPRSASDPDASASSTQMPPSKSSVTVSKVQLTPRAANPWPTKLAEILSNGSSPLPDHLDIRQVSASVARSSLPTTSVQATTVSVAAGNSPSQLNSSSAAKPTVNVSPNNGLIKVGQYSCTNSIDLPVLSAVLAEYLSISQNTLEAIMTYLDLNLHVAATPLNASPQELKSSSLPASRELISNLLNVNLSSYLYTPTVLATDRSNLNSSWFASSNDIQSVYFNTTRNAKGQLATDNGWPSEDLVELRHAYRLLASYGQIDPQLNRYNFSGDESVIFPQNAILNNRPVQYNQFGDIDQGCFPDTSITSISGQNNSWAVSSQILLPSTPFGFDNMTIPSVSNLTSCGISPLLNETLLGTTADVNAHPYQQVAYSSIWTWAPGEPRNVSLNASNSDNLRCAAMDASQNGRWHVADCSERRYAACRVRNEPYLWKLSSNKGTYSTSVELCANEQNFSVPFTPLENSHLLRVIEARRYSSDDKDPTIWVNFNSLDVANCWVTGLNTLCPYQASTVDVHNRAVIVPTVAGILVIVITALTMFTKCAANRQNTKSKKRRRAGDGWDYEGVPS</sequence>
<feature type="domain" description="C-type lectin" evidence="12">
    <location>
        <begin position="467"/>
        <end position="512"/>
    </location>
</feature>
<evidence type="ECO:0000256" key="8">
    <source>
        <dbReference type="ARBA" id="ARBA00038159"/>
    </source>
</evidence>
<feature type="region of interest" description="Disordered" evidence="10">
    <location>
        <begin position="96"/>
        <end position="120"/>
    </location>
</feature>
<evidence type="ECO:0000256" key="4">
    <source>
        <dbReference type="ARBA" id="ARBA00022989"/>
    </source>
</evidence>
<dbReference type="EMBL" id="SNSC02000002">
    <property type="protein sequence ID" value="TID26570.1"/>
    <property type="molecule type" value="Genomic_DNA"/>
</dbReference>
<evidence type="ECO:0000256" key="1">
    <source>
        <dbReference type="ARBA" id="ARBA00004479"/>
    </source>
</evidence>
<dbReference type="GO" id="GO:0016020">
    <property type="term" value="C:membrane"/>
    <property type="evidence" value="ECO:0007669"/>
    <property type="project" value="UniProtKB-SubCell"/>
</dbReference>
<dbReference type="SUPFAM" id="SSF56436">
    <property type="entry name" value="C-type lectin-like"/>
    <property type="match status" value="1"/>
</dbReference>
<evidence type="ECO:0000313" key="14">
    <source>
        <dbReference type="Proteomes" id="UP000298493"/>
    </source>
</evidence>
<dbReference type="InterPro" id="IPR016186">
    <property type="entry name" value="C-type_lectin-like/link_sf"/>
</dbReference>
<keyword evidence="2 11" id="KW-0812">Transmembrane</keyword>
<protein>
    <recommendedName>
        <fullName evidence="9">Maintenance of telomere capping protein 6</fullName>
    </recommendedName>
</protein>
<dbReference type="InterPro" id="IPR051008">
    <property type="entry name" value="Telomere_Capping_Maintenance"/>
</dbReference>
<proteinExistence type="inferred from homology"/>
<name>A0A4Z1PCP5_9PEZI</name>
<dbReference type="AlphaFoldDB" id="A0A4Z1PCP5"/>
<evidence type="ECO:0000259" key="12">
    <source>
        <dbReference type="PROSITE" id="PS50041"/>
    </source>
</evidence>
<evidence type="ECO:0000256" key="9">
    <source>
        <dbReference type="ARBA" id="ARBA00039865"/>
    </source>
</evidence>
<dbReference type="PANTHER" id="PTHR35518">
    <property type="entry name" value="MAINTENANCE OF TELOMOERE CAPPING"/>
    <property type="match status" value="1"/>
</dbReference>
<evidence type="ECO:0000256" key="10">
    <source>
        <dbReference type="SAM" id="MobiDB-lite"/>
    </source>
</evidence>
<dbReference type="STRING" id="86259.A0A4Z1PCP5"/>
<comment type="caution">
    <text evidence="13">The sequence shown here is derived from an EMBL/GenBank/DDBJ whole genome shotgun (WGS) entry which is preliminary data.</text>
</comment>
<dbReference type="InterPro" id="IPR016187">
    <property type="entry name" value="CTDL_fold"/>
</dbReference>
<comment type="subcellular location">
    <subcellularLocation>
        <location evidence="1">Membrane</location>
        <topology evidence="1">Single-pass type I membrane protein</topology>
    </subcellularLocation>
</comment>
<evidence type="ECO:0000256" key="6">
    <source>
        <dbReference type="ARBA" id="ARBA00023180"/>
    </source>
</evidence>
<evidence type="ECO:0000256" key="5">
    <source>
        <dbReference type="ARBA" id="ARBA00023136"/>
    </source>
</evidence>
<feature type="region of interest" description="Disordered" evidence="10">
    <location>
        <begin position="636"/>
        <end position="655"/>
    </location>
</feature>
<evidence type="ECO:0000313" key="13">
    <source>
        <dbReference type="EMBL" id="TID26570.1"/>
    </source>
</evidence>
<feature type="transmembrane region" description="Helical" evidence="11">
    <location>
        <begin position="607"/>
        <end position="631"/>
    </location>
</feature>
<dbReference type="PROSITE" id="PS50041">
    <property type="entry name" value="C_TYPE_LECTIN_2"/>
    <property type="match status" value="1"/>
</dbReference>
<reference evidence="13 14" key="1">
    <citation type="submission" date="2019-04" db="EMBL/GenBank/DDBJ databases">
        <title>High contiguity whole genome sequence and gene annotation resource for two Venturia nashicola isolates.</title>
        <authorList>
            <person name="Prokchorchik M."/>
            <person name="Won K."/>
            <person name="Lee Y."/>
            <person name="Choi E.D."/>
            <person name="Segonzac C."/>
            <person name="Sohn K.H."/>
        </authorList>
    </citation>
    <scope>NUCLEOTIDE SEQUENCE [LARGE SCALE GENOMIC DNA]</scope>
    <source>
        <strain evidence="13 14">PRI2</strain>
    </source>
</reference>
<evidence type="ECO:0000256" key="3">
    <source>
        <dbReference type="ARBA" id="ARBA00022729"/>
    </source>
</evidence>
<evidence type="ECO:0000256" key="2">
    <source>
        <dbReference type="ARBA" id="ARBA00022692"/>
    </source>
</evidence>
<keyword evidence="5 11" id="KW-0472">Membrane</keyword>
<evidence type="ECO:0000256" key="7">
    <source>
        <dbReference type="ARBA" id="ARBA00037703"/>
    </source>
</evidence>
<dbReference type="InterPro" id="IPR001304">
    <property type="entry name" value="C-type_lectin-like"/>
</dbReference>
<comment type="similarity">
    <text evidence="8">Belongs to the MTC6 family.</text>
</comment>
<dbReference type="Pfam" id="PF25506">
    <property type="entry name" value="TIM-barrel_MTC6"/>
    <property type="match status" value="1"/>
</dbReference>
<keyword evidence="6" id="KW-0325">Glycoprotein</keyword>
<keyword evidence="14" id="KW-1185">Reference proteome</keyword>
<gene>
    <name evidence="13" type="ORF">E6O75_ATG01063</name>
</gene>
<dbReference type="InterPro" id="IPR057530">
    <property type="entry name" value="TIM-barrel_MTC6"/>
</dbReference>